<dbReference type="SMART" id="SM00382">
    <property type="entry name" value="AAA"/>
    <property type="match status" value="1"/>
</dbReference>
<dbReference type="Pfam" id="PF07724">
    <property type="entry name" value="AAA_2"/>
    <property type="match status" value="1"/>
</dbReference>
<keyword evidence="4" id="KW-0645">Protease</keyword>
<dbReference type="EMBL" id="JABXWD010000468">
    <property type="protein sequence ID" value="MBV6343164.1"/>
    <property type="molecule type" value="Genomic_DNA"/>
</dbReference>
<dbReference type="InterPro" id="IPR003959">
    <property type="entry name" value="ATPase_AAA_core"/>
</dbReference>
<dbReference type="PANTHER" id="PTHR11638:SF18">
    <property type="entry name" value="HEAT SHOCK PROTEIN 104"/>
    <property type="match status" value="1"/>
</dbReference>
<dbReference type="GO" id="GO:0008233">
    <property type="term" value="F:peptidase activity"/>
    <property type="evidence" value="ECO:0007669"/>
    <property type="project" value="UniProtKB-KW"/>
</dbReference>
<feature type="domain" description="AAA+ ATPase" evidence="3">
    <location>
        <begin position="336"/>
        <end position="484"/>
    </location>
</feature>
<keyword evidence="4" id="KW-0378">Hydrolase</keyword>
<feature type="non-terminal residue" evidence="4">
    <location>
        <position position="548"/>
    </location>
</feature>
<dbReference type="GO" id="GO:0006508">
    <property type="term" value="P:proteolysis"/>
    <property type="evidence" value="ECO:0007669"/>
    <property type="project" value="UniProtKB-KW"/>
</dbReference>
<dbReference type="Proteomes" id="UP001196980">
    <property type="component" value="Unassembled WGS sequence"/>
</dbReference>
<keyword evidence="5" id="KW-1185">Reference proteome</keyword>
<dbReference type="CDD" id="cd19499">
    <property type="entry name" value="RecA-like_ClpB_Hsp104-like"/>
    <property type="match status" value="1"/>
</dbReference>
<evidence type="ECO:0000259" key="3">
    <source>
        <dbReference type="SMART" id="SM00382"/>
    </source>
</evidence>
<dbReference type="PANTHER" id="PTHR11638">
    <property type="entry name" value="ATP-DEPENDENT CLP PROTEASE"/>
    <property type="match status" value="1"/>
</dbReference>
<dbReference type="InterPro" id="IPR003593">
    <property type="entry name" value="AAA+_ATPase"/>
</dbReference>
<sequence>MSNSVDQGKALKPEVMPKWAREIIRFMPVKPQFMLWGNVYDVYPIELKDGAITTLRVTDYIRTILRENDYNLILAYEPLYGVRLLEGDPEVFRKITREQIKGDAPLIATPVRMAEIAEMLSASKETGSAIILNFASRIADIAPNDMQEFSYRMFRLSQRATPVISGQSQHPKFNLVIWVLDKENDIPPWYTIDNARIRMLNIPRPDYFLRKTVIDTLARAIDGFKEADALKQQEGISTFIDQTSGLFASEIVAIVALARRQQLRFAQIGDAIKAYKLGIVENPWSRLDMQKIATSSATLLERVKGQDEAVQRSCDIIRRAVFNLSGCQYSRHSQRPKGALFFAGPTGVGKTELAKAITALLFGSETSYLRFDMSEYAREHSDQRLVGSPPGYVGYDVGGQLTNAIKNNPFCVILFDEIEKAHPKILDIFLQILDDGRLTSGRGETVYFSESLIIFTSNLGIYETSETAQRLQRVSADMPYEDINTQIRQAIGDFFTYTIGRPEILNRIGDNIVVFDFIRAGAAPLILDKMLQNVLDKIKDSYDIDVTL</sequence>
<accession>A0ABS6S467</accession>
<evidence type="ECO:0000313" key="5">
    <source>
        <dbReference type="Proteomes" id="UP001196980"/>
    </source>
</evidence>
<name>A0ABS6S467_9BACT</name>
<reference evidence="4 5" key="1">
    <citation type="journal article" date="2020" name="J Geophys Res Biogeosci">
        <title>Magnetotaxis as an Adaptation to Enable Bacterial Shuttling of Microbial Sulfur and Sulfur Cycling Across Aquatic Oxic#Anoxic Interfaces.</title>
        <authorList>
            <person name="Li J."/>
            <person name="Liu P."/>
            <person name="Wang J."/>
            <person name="Roberts A.P."/>
            <person name="Pan Y."/>
        </authorList>
    </citation>
    <scope>NUCLEOTIDE SEQUENCE [LARGE SCALE GENOMIC DNA]</scope>
    <source>
        <strain evidence="4 5">MYR-1_YQ</strain>
    </source>
</reference>
<dbReference type="RefSeq" id="WP_218253769.1">
    <property type="nucleotide sequence ID" value="NZ_JABXWD010000468.1"/>
</dbReference>
<keyword evidence="2 4" id="KW-0067">ATP-binding</keyword>
<comment type="caution">
    <text evidence="4">The sequence shown here is derived from an EMBL/GenBank/DDBJ whole genome shotgun (WGS) entry which is preliminary data.</text>
</comment>
<organism evidence="4 5">
    <name type="scientific">Candidatus Magnetobacterium casense</name>
    <dbReference type="NCBI Taxonomy" id="1455061"/>
    <lineage>
        <taxon>Bacteria</taxon>
        <taxon>Pseudomonadati</taxon>
        <taxon>Nitrospirota</taxon>
        <taxon>Thermodesulfovibrionia</taxon>
        <taxon>Thermodesulfovibrionales</taxon>
        <taxon>Candidatus Magnetobacteriaceae</taxon>
        <taxon>Candidatus Magnetobacterium</taxon>
    </lineage>
</organism>
<evidence type="ECO:0000313" key="4">
    <source>
        <dbReference type="EMBL" id="MBV6343164.1"/>
    </source>
</evidence>
<keyword evidence="1" id="KW-0547">Nucleotide-binding</keyword>
<evidence type="ECO:0000256" key="2">
    <source>
        <dbReference type="ARBA" id="ARBA00022840"/>
    </source>
</evidence>
<proteinExistence type="predicted"/>
<protein>
    <submittedName>
        <fullName evidence="4">ATP-dependent Clp protease ATP-binding subunit</fullName>
    </submittedName>
</protein>
<evidence type="ECO:0000256" key="1">
    <source>
        <dbReference type="ARBA" id="ARBA00022741"/>
    </source>
</evidence>
<dbReference type="GO" id="GO:0005524">
    <property type="term" value="F:ATP binding"/>
    <property type="evidence" value="ECO:0007669"/>
    <property type="project" value="UniProtKB-KW"/>
</dbReference>
<gene>
    <name evidence="4" type="ORF">HWQ67_16410</name>
</gene>
<dbReference type="InterPro" id="IPR050130">
    <property type="entry name" value="ClpA_ClpB"/>
</dbReference>